<organism evidence="2 3">
    <name type="scientific">Fimbriiglobus ruber</name>
    <dbReference type="NCBI Taxonomy" id="1908690"/>
    <lineage>
        <taxon>Bacteria</taxon>
        <taxon>Pseudomonadati</taxon>
        <taxon>Planctomycetota</taxon>
        <taxon>Planctomycetia</taxon>
        <taxon>Gemmatales</taxon>
        <taxon>Gemmataceae</taxon>
        <taxon>Fimbriiglobus</taxon>
    </lineage>
</organism>
<gene>
    <name evidence="2" type="ORF">FRUB_07171</name>
</gene>
<dbReference type="EMBL" id="NIDE01000014">
    <property type="protein sequence ID" value="OWK38051.1"/>
    <property type="molecule type" value="Genomic_DNA"/>
</dbReference>
<accession>A0A225D913</accession>
<evidence type="ECO:0000313" key="3">
    <source>
        <dbReference type="Proteomes" id="UP000214646"/>
    </source>
</evidence>
<dbReference type="Proteomes" id="UP000214646">
    <property type="component" value="Unassembled WGS sequence"/>
</dbReference>
<keyword evidence="3" id="KW-1185">Reference proteome</keyword>
<protein>
    <submittedName>
        <fullName evidence="2">Uncharacterized protein</fullName>
    </submittedName>
</protein>
<name>A0A225D913_9BACT</name>
<reference evidence="3" key="1">
    <citation type="submission" date="2017-06" db="EMBL/GenBank/DDBJ databases">
        <title>Genome analysis of Fimbriiglobus ruber SP5, the first member of the order Planctomycetales with confirmed chitinolytic capability.</title>
        <authorList>
            <person name="Ravin N.V."/>
            <person name="Rakitin A.L."/>
            <person name="Ivanova A.A."/>
            <person name="Beletsky A.V."/>
            <person name="Kulichevskaya I.S."/>
            <person name="Mardanov A.V."/>
            <person name="Dedysh S.N."/>
        </authorList>
    </citation>
    <scope>NUCLEOTIDE SEQUENCE [LARGE SCALE GENOMIC DNA]</scope>
    <source>
        <strain evidence="3">SP5</strain>
    </source>
</reference>
<feature type="transmembrane region" description="Helical" evidence="1">
    <location>
        <begin position="38"/>
        <end position="55"/>
    </location>
</feature>
<dbReference type="AlphaFoldDB" id="A0A225D913"/>
<proteinExistence type="predicted"/>
<comment type="caution">
    <text evidence="2">The sequence shown here is derived from an EMBL/GenBank/DDBJ whole genome shotgun (WGS) entry which is preliminary data.</text>
</comment>
<keyword evidence="1" id="KW-0472">Membrane</keyword>
<keyword evidence="1" id="KW-0812">Transmembrane</keyword>
<sequence>MGLLLCGWIDGPQAFLPWSSNFLWLIAAALLVVGQPKLGWVFSMFGLLFASRVLLPYPGAVLLEAKYWWLGSHVAMATGSTTACVWSWLCDPPRNDSVP</sequence>
<feature type="transmembrane region" description="Helical" evidence="1">
    <location>
        <begin position="67"/>
        <end position="89"/>
    </location>
</feature>
<keyword evidence="1" id="KW-1133">Transmembrane helix</keyword>
<evidence type="ECO:0000313" key="2">
    <source>
        <dbReference type="EMBL" id="OWK38051.1"/>
    </source>
</evidence>
<evidence type="ECO:0000256" key="1">
    <source>
        <dbReference type="SAM" id="Phobius"/>
    </source>
</evidence>
<feature type="transmembrane region" description="Helical" evidence="1">
    <location>
        <begin position="15"/>
        <end position="33"/>
    </location>
</feature>